<proteinExistence type="predicted"/>
<dbReference type="InterPro" id="IPR014262">
    <property type="entry name" value="HAF_rpt"/>
</dbReference>
<comment type="caution">
    <text evidence="2">The sequence shown here is derived from an EMBL/GenBank/DDBJ whole genome shotgun (WGS) entry which is preliminary data.</text>
</comment>
<evidence type="ECO:0000313" key="2">
    <source>
        <dbReference type="EMBL" id="GAA0768545.1"/>
    </source>
</evidence>
<dbReference type="Proteomes" id="UP001500279">
    <property type="component" value="Unassembled WGS sequence"/>
</dbReference>
<dbReference type="NCBIfam" id="TIGR02913">
    <property type="entry name" value="HAF_rpt"/>
    <property type="match status" value="2"/>
</dbReference>
<feature type="signal peptide" evidence="1">
    <location>
        <begin position="1"/>
        <end position="21"/>
    </location>
</feature>
<evidence type="ECO:0008006" key="4">
    <source>
        <dbReference type="Google" id="ProtNLM"/>
    </source>
</evidence>
<keyword evidence="3" id="KW-1185">Reference proteome</keyword>
<accession>A0ABP3VUL2</accession>
<evidence type="ECO:0000256" key="1">
    <source>
        <dbReference type="SAM" id="SignalP"/>
    </source>
</evidence>
<protein>
    <recommendedName>
        <fullName evidence="4">HAF repeat-containing protein</fullName>
    </recommendedName>
</protein>
<evidence type="ECO:0000313" key="3">
    <source>
        <dbReference type="Proteomes" id="UP001500279"/>
    </source>
</evidence>
<sequence>MKNFFLIATAAYVATCSIAHAASTYSLTILDDYPDSMLGYPVPGGFNKQGVVVGQSSSPFGLAIKWINGQAIALSSIGNHSAALSVNAAGQIVGKFSDTVDGVDLPVVWNTDGTTTRLKPLDPTASTAATGINKKGLIVGYSHRIDPNNSADDRSHAVLWKNGKVIDLAMLPSGFQSTAAAISDSGVIVGNCSMSDGFSHATRWIDAQPEDLGALGENASSSATSVNASGQIAGWSQGANRTGMYAVTWLDGSLISLGALDDDDAEALAINSKGAIVGHAVTKTWEDRAMLWQGGKIIDLNTKISDKKRQHGWVLKSAVGIDDSGKIIGLAYDGWTGSWHTYLLTPQ</sequence>
<keyword evidence="1" id="KW-0732">Signal</keyword>
<name>A0ABP3VUL2_9BURK</name>
<dbReference type="RefSeq" id="WP_141290273.1">
    <property type="nucleotide sequence ID" value="NZ_BAAAEW010000047.1"/>
</dbReference>
<gene>
    <name evidence="2" type="ORF">GCM10009107_58470</name>
</gene>
<dbReference type="EMBL" id="BAAAEW010000047">
    <property type="protein sequence ID" value="GAA0768545.1"/>
    <property type="molecule type" value="Genomic_DNA"/>
</dbReference>
<reference evidence="3" key="1">
    <citation type="journal article" date="2019" name="Int. J. Syst. Evol. Microbiol.">
        <title>The Global Catalogue of Microorganisms (GCM) 10K type strain sequencing project: providing services to taxonomists for standard genome sequencing and annotation.</title>
        <authorList>
            <consortium name="The Broad Institute Genomics Platform"/>
            <consortium name="The Broad Institute Genome Sequencing Center for Infectious Disease"/>
            <person name="Wu L."/>
            <person name="Ma J."/>
        </authorList>
    </citation>
    <scope>NUCLEOTIDE SEQUENCE [LARGE SCALE GENOMIC DNA]</scope>
    <source>
        <strain evidence="3">JCM 15503</strain>
    </source>
</reference>
<feature type="chain" id="PRO_5045631953" description="HAF repeat-containing protein" evidence="1">
    <location>
        <begin position="22"/>
        <end position="347"/>
    </location>
</feature>
<organism evidence="2 3">
    <name type="scientific">Ideonella azotifigens</name>
    <dbReference type="NCBI Taxonomy" id="513160"/>
    <lineage>
        <taxon>Bacteria</taxon>
        <taxon>Pseudomonadati</taxon>
        <taxon>Pseudomonadota</taxon>
        <taxon>Betaproteobacteria</taxon>
        <taxon>Burkholderiales</taxon>
        <taxon>Sphaerotilaceae</taxon>
        <taxon>Ideonella</taxon>
    </lineage>
</organism>